<dbReference type="GO" id="GO:0008420">
    <property type="term" value="F:RNA polymerase II CTD heptapeptide repeat phosphatase activity"/>
    <property type="evidence" value="ECO:0007669"/>
    <property type="project" value="UniProtKB-UniRule"/>
</dbReference>
<keyword evidence="16" id="KW-1185">Reference proteome</keyword>
<keyword evidence="7 12" id="KW-0904">Protein phosphatase</keyword>
<dbReference type="EMBL" id="LR899009">
    <property type="protein sequence ID" value="CAD7079726.1"/>
    <property type="molecule type" value="Genomic_DNA"/>
</dbReference>
<evidence type="ECO:0000256" key="1">
    <source>
        <dbReference type="ARBA" id="ARBA00004123"/>
    </source>
</evidence>
<evidence type="ECO:0000256" key="4">
    <source>
        <dbReference type="ARBA" id="ARBA00022771"/>
    </source>
</evidence>
<keyword evidence="3 12" id="KW-0479">Metal-binding</keyword>
<evidence type="ECO:0000256" key="13">
    <source>
        <dbReference type="SAM" id="MobiDB-lite"/>
    </source>
</evidence>
<evidence type="ECO:0000256" key="5">
    <source>
        <dbReference type="ARBA" id="ARBA00022801"/>
    </source>
</evidence>
<sequence>MEATGRTRSRSGSGGSKRYKKLSKEQLLLTIKKKKECNAKAQSIVESMLDPVDDSSDFLLKIKDINQCHYQDIIEERALLKLCGYPLCNEKLTEIPTKQYHISTKTNRVYDITERKNFCTNSCFKASNYLKEQMLTSPLWLREQEIIPEFKLLDINKD</sequence>
<dbReference type="EC" id="3.1.3.16" evidence="12"/>
<evidence type="ECO:0000313" key="15">
    <source>
        <dbReference type="EMBL" id="CAD7079726.1"/>
    </source>
</evidence>
<dbReference type="InParanoid" id="A0A7R8YNY1"/>
<dbReference type="PANTHER" id="PTHR14732">
    <property type="entry name" value="RNA POLYMERASE II SUBUNIT B1 CTD PHOSPHATASE RPAP2-RELATED"/>
    <property type="match status" value="1"/>
</dbReference>
<dbReference type="Pfam" id="PF04181">
    <property type="entry name" value="RPAP2_Rtr1"/>
    <property type="match status" value="1"/>
</dbReference>
<keyword evidence="6 12" id="KW-0862">Zinc</keyword>
<evidence type="ECO:0000259" key="14">
    <source>
        <dbReference type="PROSITE" id="PS51479"/>
    </source>
</evidence>
<comment type="similarity">
    <text evidence="2 11 12">Belongs to the RPAP2 family.</text>
</comment>
<dbReference type="Proteomes" id="UP000594454">
    <property type="component" value="Chromosome 1"/>
</dbReference>
<evidence type="ECO:0000256" key="12">
    <source>
        <dbReference type="RuleBase" id="RU367080"/>
    </source>
</evidence>
<dbReference type="AlphaFoldDB" id="A0A7R8YNY1"/>
<name>A0A7R8YNY1_HERIL</name>
<dbReference type="PROSITE" id="PS51479">
    <property type="entry name" value="ZF_RTR1"/>
    <property type="match status" value="1"/>
</dbReference>
<comment type="subcellular location">
    <subcellularLocation>
        <location evidence="1 12">Nucleus</location>
    </subcellularLocation>
</comment>
<dbReference type="GO" id="GO:0008270">
    <property type="term" value="F:zinc ion binding"/>
    <property type="evidence" value="ECO:0007669"/>
    <property type="project" value="UniProtKB-KW"/>
</dbReference>
<proteinExistence type="inferred from homology"/>
<evidence type="ECO:0000313" key="16">
    <source>
        <dbReference type="Proteomes" id="UP000594454"/>
    </source>
</evidence>
<dbReference type="InterPro" id="IPR038534">
    <property type="entry name" value="Rtr1/RPAP2_sf"/>
</dbReference>
<evidence type="ECO:0000256" key="8">
    <source>
        <dbReference type="ARBA" id="ARBA00023242"/>
    </source>
</evidence>
<evidence type="ECO:0000256" key="11">
    <source>
        <dbReference type="PROSITE-ProRule" id="PRU00812"/>
    </source>
</evidence>
<comment type="catalytic activity">
    <reaction evidence="9 12">
        <text>O-phospho-L-seryl-[protein] + H2O = L-seryl-[protein] + phosphate</text>
        <dbReference type="Rhea" id="RHEA:20629"/>
        <dbReference type="Rhea" id="RHEA-COMP:9863"/>
        <dbReference type="Rhea" id="RHEA-COMP:11604"/>
        <dbReference type="ChEBI" id="CHEBI:15377"/>
        <dbReference type="ChEBI" id="CHEBI:29999"/>
        <dbReference type="ChEBI" id="CHEBI:43474"/>
        <dbReference type="ChEBI" id="CHEBI:83421"/>
        <dbReference type="EC" id="3.1.3.16"/>
    </reaction>
</comment>
<dbReference type="Gene3D" id="1.25.40.820">
    <property type="match status" value="1"/>
</dbReference>
<keyword evidence="8 12" id="KW-0539">Nucleus</keyword>
<comment type="function">
    <text evidence="12">Putative RNA polymerase II subunit B1 C-terminal domain (CTD) phosphatase involved in RNA polymerase II transcription regulation.</text>
</comment>
<dbReference type="GO" id="GO:0005737">
    <property type="term" value="C:cytoplasm"/>
    <property type="evidence" value="ECO:0007669"/>
    <property type="project" value="TreeGrafter"/>
</dbReference>
<reference evidence="15 16" key="1">
    <citation type="submission" date="2020-11" db="EMBL/GenBank/DDBJ databases">
        <authorList>
            <person name="Wallbank WR R."/>
            <person name="Pardo Diaz C."/>
            <person name="Kozak K."/>
            <person name="Martin S."/>
            <person name="Jiggins C."/>
            <person name="Moest M."/>
            <person name="Warren A I."/>
            <person name="Generalovic N T."/>
            <person name="Byers J.R.P. K."/>
            <person name="Montejo-Kovacevich G."/>
            <person name="Yen C E."/>
        </authorList>
    </citation>
    <scope>NUCLEOTIDE SEQUENCE [LARGE SCALE GENOMIC DNA]</scope>
</reference>
<organism evidence="15 16">
    <name type="scientific">Hermetia illucens</name>
    <name type="common">Black soldier fly</name>
    <dbReference type="NCBI Taxonomy" id="343691"/>
    <lineage>
        <taxon>Eukaryota</taxon>
        <taxon>Metazoa</taxon>
        <taxon>Ecdysozoa</taxon>
        <taxon>Arthropoda</taxon>
        <taxon>Hexapoda</taxon>
        <taxon>Insecta</taxon>
        <taxon>Pterygota</taxon>
        <taxon>Neoptera</taxon>
        <taxon>Endopterygota</taxon>
        <taxon>Diptera</taxon>
        <taxon>Brachycera</taxon>
        <taxon>Stratiomyomorpha</taxon>
        <taxon>Stratiomyidae</taxon>
        <taxon>Hermetiinae</taxon>
        <taxon>Hermetia</taxon>
    </lineage>
</organism>
<dbReference type="OrthoDB" id="2590500at2759"/>
<gene>
    <name evidence="15" type="ORF">HERILL_LOCUS2928</name>
</gene>
<evidence type="ECO:0000256" key="6">
    <source>
        <dbReference type="ARBA" id="ARBA00022833"/>
    </source>
</evidence>
<protein>
    <recommendedName>
        <fullName evidence="12">RNA polymerase II subunit B1 CTD phosphatase RPAP2 homolog</fullName>
        <ecNumber evidence="12">3.1.3.16</ecNumber>
    </recommendedName>
</protein>
<keyword evidence="4 12" id="KW-0863">Zinc-finger</keyword>
<evidence type="ECO:0000256" key="3">
    <source>
        <dbReference type="ARBA" id="ARBA00022723"/>
    </source>
</evidence>
<dbReference type="GO" id="GO:0005634">
    <property type="term" value="C:nucleus"/>
    <property type="evidence" value="ECO:0007669"/>
    <property type="project" value="UniProtKB-SubCell"/>
</dbReference>
<keyword evidence="5 12" id="KW-0378">Hydrolase</keyword>
<evidence type="ECO:0000256" key="9">
    <source>
        <dbReference type="ARBA" id="ARBA00047761"/>
    </source>
</evidence>
<evidence type="ECO:0000256" key="2">
    <source>
        <dbReference type="ARBA" id="ARBA00005676"/>
    </source>
</evidence>
<dbReference type="PANTHER" id="PTHR14732:SF0">
    <property type="entry name" value="RNA POLYMERASE II SUBUNIT B1 CTD PHOSPHATASE RPAP2-RELATED"/>
    <property type="match status" value="1"/>
</dbReference>
<feature type="domain" description="RTR1-type" evidence="14">
    <location>
        <begin position="60"/>
        <end position="143"/>
    </location>
</feature>
<evidence type="ECO:0000256" key="10">
    <source>
        <dbReference type="ARBA" id="ARBA00048336"/>
    </source>
</evidence>
<accession>A0A7R8YNY1</accession>
<dbReference type="FunCoup" id="A0A7R8YNY1">
    <property type="interactions" value="45"/>
</dbReference>
<evidence type="ECO:0000256" key="7">
    <source>
        <dbReference type="ARBA" id="ARBA00022912"/>
    </source>
</evidence>
<dbReference type="OMA" id="HINKLCG"/>
<dbReference type="InterPro" id="IPR007308">
    <property type="entry name" value="Rtr1/RPAP2_dom"/>
</dbReference>
<comment type="catalytic activity">
    <reaction evidence="10 12">
        <text>O-phospho-L-threonyl-[protein] + H2O = L-threonyl-[protein] + phosphate</text>
        <dbReference type="Rhea" id="RHEA:47004"/>
        <dbReference type="Rhea" id="RHEA-COMP:11060"/>
        <dbReference type="Rhea" id="RHEA-COMP:11605"/>
        <dbReference type="ChEBI" id="CHEBI:15377"/>
        <dbReference type="ChEBI" id="CHEBI:30013"/>
        <dbReference type="ChEBI" id="CHEBI:43474"/>
        <dbReference type="ChEBI" id="CHEBI:61977"/>
        <dbReference type="EC" id="3.1.3.16"/>
    </reaction>
</comment>
<dbReference type="GO" id="GO:0043175">
    <property type="term" value="F:RNA polymerase core enzyme binding"/>
    <property type="evidence" value="ECO:0007669"/>
    <property type="project" value="UniProtKB-UniRule"/>
</dbReference>
<feature type="region of interest" description="Disordered" evidence="13">
    <location>
        <begin position="1"/>
        <end position="20"/>
    </location>
</feature>
<dbReference type="InterPro" id="IPR039693">
    <property type="entry name" value="Rtr1/RPAP2"/>
</dbReference>